<accession>A0A4R1YWG2</accession>
<proteinExistence type="predicted"/>
<dbReference type="Proteomes" id="UP000295277">
    <property type="component" value="Unassembled WGS sequence"/>
</dbReference>
<name>A0A4R1YWG2_9RHOB</name>
<dbReference type="AlphaFoldDB" id="A0A4R1YWG2"/>
<dbReference type="Gene3D" id="1.25.40.10">
    <property type="entry name" value="Tetratricopeptide repeat domain"/>
    <property type="match status" value="1"/>
</dbReference>
<organism evidence="1 2">
    <name type="scientific">Rhodovulum steppense</name>
    <dbReference type="NCBI Taxonomy" id="540251"/>
    <lineage>
        <taxon>Bacteria</taxon>
        <taxon>Pseudomonadati</taxon>
        <taxon>Pseudomonadota</taxon>
        <taxon>Alphaproteobacteria</taxon>
        <taxon>Rhodobacterales</taxon>
        <taxon>Paracoccaceae</taxon>
        <taxon>Rhodovulum</taxon>
    </lineage>
</organism>
<evidence type="ECO:0008006" key="3">
    <source>
        <dbReference type="Google" id="ProtNLM"/>
    </source>
</evidence>
<dbReference type="RefSeq" id="WP_132694208.1">
    <property type="nucleotide sequence ID" value="NZ_SLVM01000007.1"/>
</dbReference>
<comment type="caution">
    <text evidence="1">The sequence shown here is derived from an EMBL/GenBank/DDBJ whole genome shotgun (WGS) entry which is preliminary data.</text>
</comment>
<dbReference type="SUPFAM" id="SSF48452">
    <property type="entry name" value="TPR-like"/>
    <property type="match status" value="1"/>
</dbReference>
<evidence type="ECO:0000313" key="1">
    <source>
        <dbReference type="EMBL" id="TCM85519.1"/>
    </source>
</evidence>
<evidence type="ECO:0000313" key="2">
    <source>
        <dbReference type="Proteomes" id="UP000295277"/>
    </source>
</evidence>
<protein>
    <recommendedName>
        <fullName evidence="3">Tetratricopeptide repeat protein</fullName>
    </recommendedName>
</protein>
<dbReference type="OrthoDB" id="7872805at2"/>
<dbReference type="InterPro" id="IPR011990">
    <property type="entry name" value="TPR-like_helical_dom_sf"/>
</dbReference>
<reference evidence="1 2" key="1">
    <citation type="submission" date="2019-03" db="EMBL/GenBank/DDBJ databases">
        <title>Genomic Encyclopedia of Type Strains, Phase IV (KMG-IV): sequencing the most valuable type-strain genomes for metagenomic binning, comparative biology and taxonomic classification.</title>
        <authorList>
            <person name="Goeker M."/>
        </authorList>
    </citation>
    <scope>NUCLEOTIDE SEQUENCE [LARGE SCALE GENOMIC DNA]</scope>
    <source>
        <strain evidence="1 2">DSM 21153</strain>
    </source>
</reference>
<keyword evidence="2" id="KW-1185">Reference proteome</keyword>
<gene>
    <name evidence="1" type="ORF">EV216_10793</name>
</gene>
<sequence>MFRVTPIGSCRIATPLRIGSGIYGYRLNRERSFGFTHSSAEAVQQVRFMRGEIEPPEAVWRFLAATAERVDALAARHDISDAYVIEICSAKLTRIGPWMVQANYLRAVFRDFLSDHARAVRFWKLAHDADQDRIDAFLREVWSDRPERIEECDTLRLVRAERTTPETLRRDMTWLLQALPEVMFVTHVDARRADGGWIASRTALIAMVESVALELGARVFNPTAAMDEWGQAEAIECDSESLAHYTEDFSHRVADLLMTAGLGEALIRAGVRRHDDETLVVDHAQCRLEAGTIEGLGASLSWAAHLRPGWQELLLCRVSHALAIGDHDQAASLLDAFDLAAIPVDRLSRIAALCAAADAIAPLRVLRKTVPVACDGLSFALRLQLDDNRIGDLTLPPCREALQAAEIVCAKGRPRDALELLLREHPGAQADALTSPAARALARTLLTMLADENDSASMARQLQLAAAAGLPKETTAETAERLRGPLLRRTEALARTKDLDGLITLAADHADLADIVPELFLALARVALLARRYEEALPAAERAAQALPEAPEPALLAMRAAANLRQTDRVMHHAERLARLCAPDHPHAVEAAQRMAQVPRQALNAARFCEDPLDAWALCLLACDDPELRERALAKLDGLRARIVSRLRERLDRGGDSLMDDIGRAITLMGPDPRLTRIAGRHLVRLRRHAEAAEFWRQTLEADPDDALARAELDRCLQKAVMS</sequence>
<dbReference type="EMBL" id="SLVM01000007">
    <property type="protein sequence ID" value="TCM85519.1"/>
    <property type="molecule type" value="Genomic_DNA"/>
</dbReference>